<evidence type="ECO:0000313" key="1">
    <source>
        <dbReference type="EMBL" id="GAF83933.1"/>
    </source>
</evidence>
<dbReference type="EMBL" id="BARS01006163">
    <property type="protein sequence ID" value="GAF83933.1"/>
    <property type="molecule type" value="Genomic_DNA"/>
</dbReference>
<reference evidence="1" key="1">
    <citation type="journal article" date="2014" name="Front. Microbiol.">
        <title>High frequency of phylogenetically diverse reductive dehalogenase-homologous genes in deep subseafloor sedimentary metagenomes.</title>
        <authorList>
            <person name="Kawai M."/>
            <person name="Futagami T."/>
            <person name="Toyoda A."/>
            <person name="Takaki Y."/>
            <person name="Nishi S."/>
            <person name="Hori S."/>
            <person name="Arai W."/>
            <person name="Tsubouchi T."/>
            <person name="Morono Y."/>
            <person name="Uchiyama I."/>
            <person name="Ito T."/>
            <person name="Fujiyama A."/>
            <person name="Inagaki F."/>
            <person name="Takami H."/>
        </authorList>
    </citation>
    <scope>NUCLEOTIDE SEQUENCE</scope>
    <source>
        <strain evidence="1">Expedition CK06-06</strain>
    </source>
</reference>
<organism evidence="1">
    <name type="scientific">marine sediment metagenome</name>
    <dbReference type="NCBI Taxonomy" id="412755"/>
    <lineage>
        <taxon>unclassified sequences</taxon>
        <taxon>metagenomes</taxon>
        <taxon>ecological metagenomes</taxon>
    </lineage>
</organism>
<gene>
    <name evidence="1" type="ORF">S01H1_12052</name>
</gene>
<proteinExistence type="predicted"/>
<name>X0SS37_9ZZZZ</name>
<protein>
    <submittedName>
        <fullName evidence="1">Uncharacterized protein</fullName>
    </submittedName>
</protein>
<accession>X0SS37</accession>
<dbReference type="AlphaFoldDB" id="X0SS37"/>
<comment type="caution">
    <text evidence="1">The sequence shown here is derived from an EMBL/GenBank/DDBJ whole genome shotgun (WGS) entry which is preliminary data.</text>
</comment>
<sequence length="52" mass="5777">MKNPIATTDEMYVIITSEYAINRNGLIVKSGTINSIINEARYLIAGFKANNE</sequence>